<reference evidence="2 3" key="1">
    <citation type="submission" date="2017-09" db="EMBL/GenBank/DDBJ databases">
        <authorList>
            <person name="Ehlers B."/>
            <person name="Leendertz F.H."/>
        </authorList>
    </citation>
    <scope>NUCLEOTIDE SEQUENCE [LARGE SCALE GENOMIC DNA]</scope>
    <source>
        <strain evidence="2 3">CGMCC 4.7095</strain>
    </source>
</reference>
<evidence type="ECO:0000313" key="3">
    <source>
        <dbReference type="Proteomes" id="UP000219072"/>
    </source>
</evidence>
<dbReference type="Proteomes" id="UP000219072">
    <property type="component" value="Unassembled WGS sequence"/>
</dbReference>
<dbReference type="Gene3D" id="3.40.50.12580">
    <property type="match status" value="1"/>
</dbReference>
<name>A0A286E0W0_9ACTN</name>
<protein>
    <recommendedName>
        <fullName evidence="4">CDP-Glycerol:Poly(Glycerophosphate) glycerophosphotransferase</fullName>
    </recommendedName>
</protein>
<keyword evidence="1" id="KW-0812">Transmembrane</keyword>
<proteinExistence type="predicted"/>
<organism evidence="2 3">
    <name type="scientific">Streptomyces zhaozhouensis</name>
    <dbReference type="NCBI Taxonomy" id="1300267"/>
    <lineage>
        <taxon>Bacteria</taxon>
        <taxon>Bacillati</taxon>
        <taxon>Actinomycetota</taxon>
        <taxon>Actinomycetes</taxon>
        <taxon>Kitasatosporales</taxon>
        <taxon>Streptomycetaceae</taxon>
        <taxon>Streptomyces</taxon>
    </lineage>
</organism>
<gene>
    <name evidence="2" type="ORF">SAMN06297387_117105</name>
</gene>
<dbReference type="EMBL" id="OCNE01000017">
    <property type="protein sequence ID" value="SOD64538.1"/>
    <property type="molecule type" value="Genomic_DNA"/>
</dbReference>
<evidence type="ECO:0000313" key="2">
    <source>
        <dbReference type="EMBL" id="SOD64538.1"/>
    </source>
</evidence>
<evidence type="ECO:0008006" key="4">
    <source>
        <dbReference type="Google" id="ProtNLM"/>
    </source>
</evidence>
<sequence>MLLLLLCAQLVGAQLPHAALLCVAGAGGLALDLVLRRWWPAALVPLGRVRCDETVRQLLRDLLVVLGLAHLAEVSTTVRMLVVAGLLACYGAHFLTRGLAVLVRRSRTLPVLTRNIDASELRLSPAPPRVLTVAHRRMPLFSVPATAGMLGTVASGEAVWSLLGIGCSLLLFAGAAVWLAGWLLPGRRPPATEEVVAWFQRWLESYRPDVGLYFSGGSGTAYQVNMWLGAVAALEGNGLVVLRERALVPQLAPTELPVVCVPKVVHLMLLEHSTLKVLIHPANAPKTSQVLRIPTIKHAFVNHGESDKLSSCNPYAKVYDEVWVAGPAARERYALADVGVDDRDVVEIGRPQLAPIHPYTGPPPADGPITVLYAPTWEGWTNDPGNTSVLLAGEQLVTALLSDPRVRLLYKPHPMTGSVDPRFGEADRRIRALVEAAETRRAARAGSSAPALANRRALLRRSTGALAERGALTATRAPVDDAAAAELARRTARLEALTTACARPGADDAERMLRESAPDEGRAEAVAAATRAWRAAFWAAQDSEGHLVLTGPRPDLYSCFNQADLLISDVSSVVADYLAGVKPYAVVNTSGLDERSFRAANPTVRAATVLGPDASGLPALLASVVDPRRDRLAGARRELREFLLGPSDPPSQVRFQRAVTALCAAAEARRAREALRGNGERQRSDVTR</sequence>
<keyword evidence="1" id="KW-0472">Membrane</keyword>
<dbReference type="AlphaFoldDB" id="A0A286E0W0"/>
<dbReference type="InterPro" id="IPR043148">
    <property type="entry name" value="TagF_C"/>
</dbReference>
<keyword evidence="1" id="KW-1133">Transmembrane helix</keyword>
<feature type="transmembrane region" description="Helical" evidence="1">
    <location>
        <begin position="80"/>
        <end position="103"/>
    </location>
</feature>
<accession>A0A286E0W0</accession>
<feature type="transmembrane region" description="Helical" evidence="1">
    <location>
        <begin position="159"/>
        <end position="184"/>
    </location>
</feature>
<evidence type="ECO:0000256" key="1">
    <source>
        <dbReference type="SAM" id="Phobius"/>
    </source>
</evidence>
<keyword evidence="3" id="KW-1185">Reference proteome</keyword>